<dbReference type="SMART" id="SM00862">
    <property type="entry name" value="Trans_reg_C"/>
    <property type="match status" value="1"/>
</dbReference>
<evidence type="ECO:0000259" key="12">
    <source>
        <dbReference type="PROSITE" id="PS50110"/>
    </source>
</evidence>
<keyword evidence="3" id="KW-0963">Cytoplasm</keyword>
<dbReference type="Pfam" id="PF00486">
    <property type="entry name" value="Trans_reg_C"/>
    <property type="match status" value="1"/>
</dbReference>
<dbReference type="PROSITE" id="PS51755">
    <property type="entry name" value="OMPR_PHOB"/>
    <property type="match status" value="1"/>
</dbReference>
<accession>A0A6N2S9N4</accession>
<evidence type="ECO:0000256" key="4">
    <source>
        <dbReference type="ARBA" id="ARBA00022553"/>
    </source>
</evidence>
<dbReference type="PANTHER" id="PTHR48111">
    <property type="entry name" value="REGULATOR OF RPOS"/>
    <property type="match status" value="1"/>
</dbReference>
<dbReference type="InterPro" id="IPR011006">
    <property type="entry name" value="CheY-like_superfamily"/>
</dbReference>
<feature type="DNA-binding region" description="OmpR/PhoB-type" evidence="11">
    <location>
        <begin position="135"/>
        <end position="234"/>
    </location>
</feature>
<dbReference type="Gene3D" id="3.40.50.2300">
    <property type="match status" value="1"/>
</dbReference>
<protein>
    <recommendedName>
        <fullName evidence="2">Stage 0 sporulation protein A homolog</fullName>
    </recommendedName>
</protein>
<dbReference type="InterPro" id="IPR036388">
    <property type="entry name" value="WH-like_DNA-bd_sf"/>
</dbReference>
<dbReference type="GO" id="GO:0000156">
    <property type="term" value="F:phosphorelay response regulator activity"/>
    <property type="evidence" value="ECO:0007669"/>
    <property type="project" value="TreeGrafter"/>
</dbReference>
<evidence type="ECO:0000256" key="8">
    <source>
        <dbReference type="ARBA" id="ARBA00023163"/>
    </source>
</evidence>
<dbReference type="PROSITE" id="PS50110">
    <property type="entry name" value="RESPONSE_REGULATORY"/>
    <property type="match status" value="1"/>
</dbReference>
<dbReference type="Gene3D" id="1.10.10.10">
    <property type="entry name" value="Winged helix-like DNA-binding domain superfamily/Winged helix DNA-binding domain"/>
    <property type="match status" value="1"/>
</dbReference>
<dbReference type="Gene3D" id="6.10.250.690">
    <property type="match status" value="1"/>
</dbReference>
<dbReference type="RefSeq" id="WP_009246577.1">
    <property type="nucleotide sequence ID" value="NZ_CACRSY010000008.1"/>
</dbReference>
<name>A0A6N2S9N4_BLAHA</name>
<keyword evidence="5" id="KW-0902">Two-component regulatory system</keyword>
<feature type="modified residue" description="4-aspartylphosphate" evidence="10">
    <location>
        <position position="57"/>
    </location>
</feature>
<evidence type="ECO:0000256" key="11">
    <source>
        <dbReference type="PROSITE-ProRule" id="PRU01091"/>
    </source>
</evidence>
<evidence type="ECO:0000256" key="7">
    <source>
        <dbReference type="ARBA" id="ARBA00023125"/>
    </source>
</evidence>
<evidence type="ECO:0000256" key="1">
    <source>
        <dbReference type="ARBA" id="ARBA00004496"/>
    </source>
</evidence>
<evidence type="ECO:0000256" key="9">
    <source>
        <dbReference type="ARBA" id="ARBA00024867"/>
    </source>
</evidence>
<dbReference type="GO" id="GO:0042802">
    <property type="term" value="F:identical protein binding"/>
    <property type="evidence" value="ECO:0007669"/>
    <property type="project" value="UniProtKB-ARBA"/>
</dbReference>
<evidence type="ECO:0000256" key="3">
    <source>
        <dbReference type="ARBA" id="ARBA00022490"/>
    </source>
</evidence>
<gene>
    <name evidence="14" type="primary">kdpE_1</name>
    <name evidence="14" type="ORF">BHLFYP23_02014</name>
</gene>
<keyword evidence="8" id="KW-0804">Transcription</keyword>
<dbReference type="GO" id="GO:0032993">
    <property type="term" value="C:protein-DNA complex"/>
    <property type="evidence" value="ECO:0007669"/>
    <property type="project" value="TreeGrafter"/>
</dbReference>
<dbReference type="FunFam" id="3.40.50.2300:FF:000021">
    <property type="entry name" value="Two-component system response regulator KdpE"/>
    <property type="match status" value="1"/>
</dbReference>
<dbReference type="SUPFAM" id="SSF52172">
    <property type="entry name" value="CheY-like"/>
    <property type="match status" value="1"/>
</dbReference>
<evidence type="ECO:0000313" key="14">
    <source>
        <dbReference type="EMBL" id="VYS90403.1"/>
    </source>
</evidence>
<proteinExistence type="predicted"/>
<dbReference type="SMART" id="SM00448">
    <property type="entry name" value="REC"/>
    <property type="match status" value="1"/>
</dbReference>
<dbReference type="InterPro" id="IPR039420">
    <property type="entry name" value="WalR-like"/>
</dbReference>
<dbReference type="InterPro" id="IPR001789">
    <property type="entry name" value="Sig_transdc_resp-reg_receiver"/>
</dbReference>
<dbReference type="GO" id="GO:0000987">
    <property type="term" value="F:cis-regulatory region sequence-specific DNA binding"/>
    <property type="evidence" value="ECO:0007669"/>
    <property type="project" value="UniProtKB-ARBA"/>
</dbReference>
<dbReference type="InterPro" id="IPR016032">
    <property type="entry name" value="Sig_transdc_resp-reg_C-effctor"/>
</dbReference>
<dbReference type="SUPFAM" id="SSF46894">
    <property type="entry name" value="C-terminal effector domain of the bipartite response regulators"/>
    <property type="match status" value="1"/>
</dbReference>
<reference evidence="14" key="1">
    <citation type="submission" date="2019-11" db="EMBL/GenBank/DDBJ databases">
        <authorList>
            <person name="Feng L."/>
        </authorList>
    </citation>
    <scope>NUCLEOTIDE SEQUENCE</scope>
    <source>
        <strain evidence="14">BhanseniiLFYP23</strain>
    </source>
</reference>
<dbReference type="InterPro" id="IPR001867">
    <property type="entry name" value="OmpR/PhoB-type_DNA-bd"/>
</dbReference>
<dbReference type="CDD" id="cd00383">
    <property type="entry name" value="trans_reg_C"/>
    <property type="match status" value="1"/>
</dbReference>
<evidence type="ECO:0000259" key="13">
    <source>
        <dbReference type="PROSITE" id="PS51755"/>
    </source>
</evidence>
<keyword evidence="7 11" id="KW-0238">DNA-binding</keyword>
<dbReference type="GO" id="GO:0045893">
    <property type="term" value="P:positive regulation of DNA-templated transcription"/>
    <property type="evidence" value="ECO:0007669"/>
    <property type="project" value="UniProtKB-ARBA"/>
</dbReference>
<comment type="function">
    <text evidence="9">May play the central regulatory role in sporulation. It may be an element of the effector pathway responsible for the activation of sporulation genes in response to nutritional stress. Spo0A may act in concert with spo0H (a sigma factor) to control the expression of some genes that are critical to the sporulation process.</text>
</comment>
<keyword evidence="4 10" id="KW-0597">Phosphoprotein</keyword>
<dbReference type="AlphaFoldDB" id="A0A6N2S9N4"/>
<feature type="domain" description="OmpR/PhoB-type" evidence="13">
    <location>
        <begin position="135"/>
        <end position="234"/>
    </location>
</feature>
<evidence type="ECO:0000256" key="5">
    <source>
        <dbReference type="ARBA" id="ARBA00023012"/>
    </source>
</evidence>
<evidence type="ECO:0000256" key="6">
    <source>
        <dbReference type="ARBA" id="ARBA00023015"/>
    </source>
</evidence>
<feature type="domain" description="Response regulatory" evidence="12">
    <location>
        <begin position="8"/>
        <end position="121"/>
    </location>
</feature>
<dbReference type="Pfam" id="PF00072">
    <property type="entry name" value="Response_reg"/>
    <property type="match status" value="1"/>
</dbReference>
<organism evidence="14">
    <name type="scientific">Blautia hansenii</name>
    <name type="common">Ruminococcus hansenii</name>
    <dbReference type="NCBI Taxonomy" id="1322"/>
    <lineage>
        <taxon>Bacteria</taxon>
        <taxon>Bacillati</taxon>
        <taxon>Bacillota</taxon>
        <taxon>Clostridia</taxon>
        <taxon>Lachnospirales</taxon>
        <taxon>Lachnospiraceae</taxon>
        <taxon>Blautia</taxon>
    </lineage>
</organism>
<sequence length="239" mass="26767">MMKGNKPSVLVVEDDVPIRNLITTTLEMEKYKFDTAENGNQAIMLAAANNPDIILMDLGLPDIDGIEVIRKIRTWSVAPIIVISARSDEKDKVSALDVGADDYLTKPFSVTELSARLRATTRRIQYIMHADNTNESVFKNGNLEIDYSAGVVKVSGEEVHLMPLEYSLLCLLAQNIGKVLTYRFILEKVWQNGITSDISSLRVYMASLRKKLEKDKEHSAYIQTHIGVGYRMVSAEDIS</sequence>
<evidence type="ECO:0000256" key="10">
    <source>
        <dbReference type="PROSITE-ProRule" id="PRU00169"/>
    </source>
</evidence>
<dbReference type="GO" id="GO:0005829">
    <property type="term" value="C:cytosol"/>
    <property type="evidence" value="ECO:0007669"/>
    <property type="project" value="TreeGrafter"/>
</dbReference>
<comment type="subcellular location">
    <subcellularLocation>
        <location evidence="1">Cytoplasm</location>
    </subcellularLocation>
</comment>
<keyword evidence="6" id="KW-0805">Transcription regulation</keyword>
<dbReference type="PANTHER" id="PTHR48111:SF50">
    <property type="entry name" value="KDP OPERON TRANSCRIPTIONAL REGULATORY PROTEIN KDPE"/>
    <property type="match status" value="1"/>
</dbReference>
<dbReference type="CDD" id="cd17620">
    <property type="entry name" value="REC_OmpR_KdpE-like"/>
    <property type="match status" value="1"/>
</dbReference>
<dbReference type="EMBL" id="CACRSY010000008">
    <property type="protein sequence ID" value="VYS90403.1"/>
    <property type="molecule type" value="Genomic_DNA"/>
</dbReference>
<evidence type="ECO:0000256" key="2">
    <source>
        <dbReference type="ARBA" id="ARBA00018672"/>
    </source>
</evidence>